<organism evidence="2 3">
    <name type="scientific">Evansella tamaricis</name>
    <dbReference type="NCBI Taxonomy" id="2069301"/>
    <lineage>
        <taxon>Bacteria</taxon>
        <taxon>Bacillati</taxon>
        <taxon>Bacillota</taxon>
        <taxon>Bacilli</taxon>
        <taxon>Bacillales</taxon>
        <taxon>Bacillaceae</taxon>
        <taxon>Evansella</taxon>
    </lineage>
</organism>
<dbReference type="Pfam" id="PF01019">
    <property type="entry name" value="G_glu_transpept"/>
    <property type="match status" value="1"/>
</dbReference>
<evidence type="ECO:0000313" key="2">
    <source>
        <dbReference type="EMBL" id="MBU9713851.1"/>
    </source>
</evidence>
<sequence>MKKFKQILKITGIVFLSLVAVLFVIYLLLPKSPDEIMAFDDPYRTERTIAEAPEYMASTGTPWATDAALDILEQGGNAFDAGVAALLAINVTFPAPASFTSVAPALLYDSEKGEVVSYAGLGTAPAAATIELFKSKGYDDIPEMSILSQLLPASPDAIIAILEEYGTMSFTEISEAAITLAEEGFPVHGQFLADLDMNLLERAGFAFLMPYNVEVYLSGEWWRPLHHKERFRQPDLANTLQRMADAEQDVLRNGGTREEGLRAVRDYFYEGPIADAIVALHEEKDGLITYEDLANYRGHFEDPISGTFKEYQIFANDTWNQGGVVPMALQILEEIDLKSMGHNSPEYVHTVLQAIDLAMADREAYFGDPRFVDVPIEGLLNKEYAESRRMALTPDTAFGEMPPPGNPWDYQDVEARLPVAAISNPEVKPGSHETSRNIMNSQLDTSYLSVVDGKGNAISLTPSDFPMTPMIPGTGINLGNRMNQFRLDPDHPAALEPGKRPRLTPNPSMVLKNGELFLSYGTPGGDMQPQAMIQVFLNIVVFDMDPQEAVSVPRFGSYNFPISFAPNEYDPGLIKLEESLYEEVGDELERMGYEIEVLRDWHNEFGSVLTVMIDQETGNKIGSADPREVSWAEGR</sequence>
<dbReference type="Proteomes" id="UP000784880">
    <property type="component" value="Unassembled WGS sequence"/>
</dbReference>
<keyword evidence="1" id="KW-0812">Transmembrane</keyword>
<protein>
    <submittedName>
        <fullName evidence="2">Gamma-glutamyltransferase family protein</fullName>
    </submittedName>
</protein>
<keyword evidence="3" id="KW-1185">Reference proteome</keyword>
<accession>A0ABS6JJI9</accession>
<keyword evidence="1" id="KW-0472">Membrane</keyword>
<comment type="caution">
    <text evidence="2">The sequence shown here is derived from an EMBL/GenBank/DDBJ whole genome shotgun (WGS) entry which is preliminary data.</text>
</comment>
<name>A0ABS6JJI9_9BACI</name>
<dbReference type="PANTHER" id="PTHR43881:SF1">
    <property type="entry name" value="GAMMA-GLUTAMYLTRANSPEPTIDASE (AFU_ORTHOLOGUE AFUA_4G13580)"/>
    <property type="match status" value="1"/>
</dbReference>
<dbReference type="InterPro" id="IPR052896">
    <property type="entry name" value="GGT-like_enzyme"/>
</dbReference>
<keyword evidence="1" id="KW-1133">Transmembrane helix</keyword>
<gene>
    <name evidence="2" type="ORF">KS419_19150</name>
</gene>
<dbReference type="RefSeq" id="WP_217068013.1">
    <property type="nucleotide sequence ID" value="NZ_JAHQCS010000154.1"/>
</dbReference>
<evidence type="ECO:0000256" key="1">
    <source>
        <dbReference type="SAM" id="Phobius"/>
    </source>
</evidence>
<evidence type="ECO:0000313" key="3">
    <source>
        <dbReference type="Proteomes" id="UP000784880"/>
    </source>
</evidence>
<reference evidence="2 3" key="1">
    <citation type="submission" date="2021-06" db="EMBL/GenBank/DDBJ databases">
        <title>Bacillus sp. RD4P76, an endophyte from a halophyte.</title>
        <authorList>
            <person name="Sun J.-Q."/>
        </authorList>
    </citation>
    <scope>NUCLEOTIDE SEQUENCE [LARGE SCALE GENOMIC DNA]</scope>
    <source>
        <strain evidence="2 3">CGMCC 1.15917</strain>
    </source>
</reference>
<proteinExistence type="predicted"/>
<dbReference type="EMBL" id="JAHQCS010000154">
    <property type="protein sequence ID" value="MBU9713851.1"/>
    <property type="molecule type" value="Genomic_DNA"/>
</dbReference>
<dbReference type="PANTHER" id="PTHR43881">
    <property type="entry name" value="GAMMA-GLUTAMYLTRANSPEPTIDASE (AFU_ORTHOLOGUE AFUA_4G13580)"/>
    <property type="match status" value="1"/>
</dbReference>
<feature type="transmembrane region" description="Helical" evidence="1">
    <location>
        <begin position="7"/>
        <end position="29"/>
    </location>
</feature>